<comment type="subcellular location">
    <subcellularLocation>
        <location evidence="1">Cell inner membrane</location>
        <topology evidence="1">Multi-pass membrane protein</topology>
    </subcellularLocation>
    <subcellularLocation>
        <location evidence="9">Cell membrane</location>
        <topology evidence="9">Multi-pass membrane protein</topology>
    </subcellularLocation>
</comment>
<dbReference type="GO" id="GO:0015920">
    <property type="term" value="P:lipopolysaccharide transport"/>
    <property type="evidence" value="ECO:0007669"/>
    <property type="project" value="TreeGrafter"/>
</dbReference>
<organism evidence="11 12">
    <name type="scientific">Putridiphycobacter roseus</name>
    <dbReference type="NCBI Taxonomy" id="2219161"/>
    <lineage>
        <taxon>Bacteria</taxon>
        <taxon>Pseudomonadati</taxon>
        <taxon>Bacteroidota</taxon>
        <taxon>Flavobacteriia</taxon>
        <taxon>Flavobacteriales</taxon>
        <taxon>Crocinitomicaceae</taxon>
        <taxon>Putridiphycobacter</taxon>
    </lineage>
</organism>
<evidence type="ECO:0000259" key="10">
    <source>
        <dbReference type="PROSITE" id="PS51012"/>
    </source>
</evidence>
<evidence type="ECO:0000256" key="6">
    <source>
        <dbReference type="ARBA" id="ARBA00022692"/>
    </source>
</evidence>
<feature type="domain" description="ABC transmembrane type-2" evidence="10">
    <location>
        <begin position="54"/>
        <end position="281"/>
    </location>
</feature>
<evidence type="ECO:0000256" key="5">
    <source>
        <dbReference type="ARBA" id="ARBA00022519"/>
    </source>
</evidence>
<dbReference type="InterPro" id="IPR000412">
    <property type="entry name" value="ABC_2_transport"/>
</dbReference>
<dbReference type="GO" id="GO:0140359">
    <property type="term" value="F:ABC-type transporter activity"/>
    <property type="evidence" value="ECO:0007669"/>
    <property type="project" value="InterPro"/>
</dbReference>
<dbReference type="InterPro" id="IPR047817">
    <property type="entry name" value="ABC2_TM_bact-type"/>
</dbReference>
<gene>
    <name evidence="11" type="ORF">DNU06_00210</name>
</gene>
<protein>
    <recommendedName>
        <fullName evidence="9">Transport permease protein</fullName>
    </recommendedName>
</protein>
<keyword evidence="5" id="KW-0997">Cell inner membrane</keyword>
<dbReference type="PANTHER" id="PTHR30413:SF8">
    <property type="entry name" value="TRANSPORT PERMEASE PROTEIN"/>
    <property type="match status" value="1"/>
</dbReference>
<proteinExistence type="inferred from homology"/>
<dbReference type="InterPro" id="IPR013525">
    <property type="entry name" value="ABC2_TM"/>
</dbReference>
<comment type="caution">
    <text evidence="11">The sequence shown here is derived from an EMBL/GenBank/DDBJ whole genome shotgun (WGS) entry which is preliminary data.</text>
</comment>
<feature type="transmembrane region" description="Helical" evidence="9">
    <location>
        <begin position="88"/>
        <end position="106"/>
    </location>
</feature>
<dbReference type="Pfam" id="PF01061">
    <property type="entry name" value="ABC2_membrane"/>
    <property type="match status" value="1"/>
</dbReference>
<feature type="transmembrane region" description="Helical" evidence="9">
    <location>
        <begin position="53"/>
        <end position="76"/>
    </location>
</feature>
<evidence type="ECO:0000313" key="12">
    <source>
        <dbReference type="Proteomes" id="UP000249248"/>
    </source>
</evidence>
<dbReference type="PROSITE" id="PS51012">
    <property type="entry name" value="ABC_TM2"/>
    <property type="match status" value="1"/>
</dbReference>
<keyword evidence="6 9" id="KW-0812">Transmembrane</keyword>
<evidence type="ECO:0000256" key="4">
    <source>
        <dbReference type="ARBA" id="ARBA00022475"/>
    </source>
</evidence>
<evidence type="ECO:0000256" key="2">
    <source>
        <dbReference type="ARBA" id="ARBA00007783"/>
    </source>
</evidence>
<dbReference type="PRINTS" id="PR00164">
    <property type="entry name" value="ABC2TRNSPORT"/>
</dbReference>
<evidence type="ECO:0000256" key="9">
    <source>
        <dbReference type="RuleBase" id="RU361157"/>
    </source>
</evidence>
<evidence type="ECO:0000256" key="3">
    <source>
        <dbReference type="ARBA" id="ARBA00022448"/>
    </source>
</evidence>
<dbReference type="GO" id="GO:0043190">
    <property type="term" value="C:ATP-binding cassette (ABC) transporter complex"/>
    <property type="evidence" value="ECO:0007669"/>
    <property type="project" value="InterPro"/>
</dbReference>
<accession>A0A2W1NGR4</accession>
<comment type="similarity">
    <text evidence="2 9">Belongs to the ABC-2 integral membrane protein family.</text>
</comment>
<feature type="transmembrane region" description="Helical" evidence="9">
    <location>
        <begin position="259"/>
        <end position="278"/>
    </location>
</feature>
<dbReference type="Proteomes" id="UP000249248">
    <property type="component" value="Unassembled WGS sequence"/>
</dbReference>
<evidence type="ECO:0000256" key="1">
    <source>
        <dbReference type="ARBA" id="ARBA00004429"/>
    </source>
</evidence>
<keyword evidence="7 9" id="KW-1133">Transmembrane helix</keyword>
<evidence type="ECO:0000313" key="11">
    <source>
        <dbReference type="EMBL" id="PZE18293.1"/>
    </source>
</evidence>
<reference evidence="11 12" key="1">
    <citation type="submission" date="2018-06" db="EMBL/GenBank/DDBJ databases">
        <title>The draft genome sequence of Crocinitomix sp. SM1701.</title>
        <authorList>
            <person name="Zhang X."/>
        </authorList>
    </citation>
    <scope>NUCLEOTIDE SEQUENCE [LARGE SCALE GENOMIC DNA]</scope>
    <source>
        <strain evidence="11 12">SM1701</strain>
    </source>
</reference>
<keyword evidence="8 9" id="KW-0472">Membrane</keyword>
<keyword evidence="4 9" id="KW-1003">Cell membrane</keyword>
<evidence type="ECO:0000256" key="7">
    <source>
        <dbReference type="ARBA" id="ARBA00022989"/>
    </source>
</evidence>
<keyword evidence="12" id="KW-1185">Reference proteome</keyword>
<name>A0A2W1NGR4_9FLAO</name>
<dbReference type="OrthoDB" id="9786910at2"/>
<dbReference type="PANTHER" id="PTHR30413">
    <property type="entry name" value="INNER MEMBRANE TRANSPORT PERMEASE"/>
    <property type="match status" value="1"/>
</dbReference>
<feature type="transmembrane region" description="Helical" evidence="9">
    <location>
        <begin position="202"/>
        <end position="221"/>
    </location>
</feature>
<feature type="transmembrane region" description="Helical" evidence="9">
    <location>
        <begin position="169"/>
        <end position="190"/>
    </location>
</feature>
<sequence length="289" mass="33271">MEVGSETTPNKWDVEIFAKKGFINFGLKELLRYKDLLFLFIKRDFISLYKQTILGPLWVVIQPILTTLTFTVIFGNIAKIGTNGIPQILFYLSGITIWSYFSDCVTKTSETFSQNQNIFNKVYFPRLIVPLSIIFTNLIKFFFQFLIFIAVYLYYVFFTDFEAGLNSSILLLPVLIFIMMAAGLGIGLIISSLTVKYRDLKFLIQFGIQLAMYATPIVYPLNMVPEKYKWIIMANPMTSVIETFKFTFFDQNASFELSGLIYSFVISILLLLAGMSVFNRVERSFIDTI</sequence>
<dbReference type="EMBL" id="QKSB01000001">
    <property type="protein sequence ID" value="PZE18293.1"/>
    <property type="molecule type" value="Genomic_DNA"/>
</dbReference>
<feature type="transmembrane region" description="Helical" evidence="9">
    <location>
        <begin position="127"/>
        <end position="157"/>
    </location>
</feature>
<keyword evidence="3 9" id="KW-0813">Transport</keyword>
<dbReference type="AlphaFoldDB" id="A0A2W1NGR4"/>
<evidence type="ECO:0000256" key="8">
    <source>
        <dbReference type="ARBA" id="ARBA00023136"/>
    </source>
</evidence>